<sequence length="359" mass="39562">MEFIIALIVILFVVFGLIGATTKKKGRGSGYRNGGSRGMKRIYASWPSAEPPIALGVPYGHPARSAAERLESALGLDFEARVKDRVLKEQPRLTDNEWKWTWFELKRYFLMCAIMRSVPMYSRSADAIWHEMLMFTREYEQFCSGFSGEMIHHAPHAAGVQSEPGERAWFDWVYGELFEQTPVSGRVWGTFYRTPLPQSKLSEIELWSEQQLKDGWFNGKASLKHGDLSDTIGHLIGRLKRQVGEAKQRRIITRQDRSSRNGIYDDPALMMLSGMLIFNSLHHSDDFARQMDNQQTEEERKANSSGDSTYACSGSSHDGRHDGGHDGHSGGHGGDSSCGGGGSGGGGSSCGGGCGGGGD</sequence>
<evidence type="ECO:0000313" key="2">
    <source>
        <dbReference type="EMBL" id="MDQ0113580.1"/>
    </source>
</evidence>
<name>A0ABT9U1R7_PAEHA</name>
<dbReference type="PANTHER" id="PTHR35420:SF1">
    <property type="entry name" value="OS09G0480532 PROTEIN"/>
    <property type="match status" value="1"/>
</dbReference>
<dbReference type="Proteomes" id="UP001229346">
    <property type="component" value="Unassembled WGS sequence"/>
</dbReference>
<dbReference type="RefSeq" id="WP_307204785.1">
    <property type="nucleotide sequence ID" value="NZ_JAUSSU010000005.1"/>
</dbReference>
<reference evidence="2 3" key="1">
    <citation type="submission" date="2023-07" db="EMBL/GenBank/DDBJ databases">
        <title>Sorghum-associated microbial communities from plants grown in Nebraska, USA.</title>
        <authorList>
            <person name="Schachtman D."/>
        </authorList>
    </citation>
    <scope>NUCLEOTIDE SEQUENCE [LARGE SCALE GENOMIC DNA]</scope>
    <source>
        <strain evidence="2 3">CC482</strain>
    </source>
</reference>
<organism evidence="2 3">
    <name type="scientific">Paenibacillus harenae</name>
    <dbReference type="NCBI Taxonomy" id="306543"/>
    <lineage>
        <taxon>Bacteria</taxon>
        <taxon>Bacillati</taxon>
        <taxon>Bacillota</taxon>
        <taxon>Bacilli</taxon>
        <taxon>Bacillales</taxon>
        <taxon>Paenibacillaceae</taxon>
        <taxon>Paenibacillus</taxon>
    </lineage>
</organism>
<feature type="region of interest" description="Disordered" evidence="1">
    <location>
        <begin position="291"/>
        <end position="359"/>
    </location>
</feature>
<evidence type="ECO:0000313" key="3">
    <source>
        <dbReference type="Proteomes" id="UP001229346"/>
    </source>
</evidence>
<dbReference type="EMBL" id="JAUSSU010000005">
    <property type="protein sequence ID" value="MDQ0113580.1"/>
    <property type="molecule type" value="Genomic_DNA"/>
</dbReference>
<proteinExistence type="predicted"/>
<accession>A0ABT9U1R7</accession>
<keyword evidence="3" id="KW-1185">Reference proteome</keyword>
<protein>
    <submittedName>
        <fullName evidence="2">Membrane protein YgcG</fullName>
    </submittedName>
</protein>
<dbReference type="PANTHER" id="PTHR35420">
    <property type="entry name" value="OS02G0198500 PROTEIN"/>
    <property type="match status" value="1"/>
</dbReference>
<gene>
    <name evidence="2" type="ORF">J2T15_003021</name>
</gene>
<evidence type="ECO:0000256" key="1">
    <source>
        <dbReference type="SAM" id="MobiDB-lite"/>
    </source>
</evidence>
<feature type="compositionally biased region" description="Basic and acidic residues" evidence="1">
    <location>
        <begin position="317"/>
        <end position="329"/>
    </location>
</feature>
<feature type="compositionally biased region" description="Gly residues" evidence="1">
    <location>
        <begin position="330"/>
        <end position="359"/>
    </location>
</feature>
<comment type="caution">
    <text evidence="2">The sequence shown here is derived from an EMBL/GenBank/DDBJ whole genome shotgun (WGS) entry which is preliminary data.</text>
</comment>